<organism evidence="2 3">
    <name type="scientific">Fuerstiella marisgermanici</name>
    <dbReference type="NCBI Taxonomy" id="1891926"/>
    <lineage>
        <taxon>Bacteria</taxon>
        <taxon>Pseudomonadati</taxon>
        <taxon>Planctomycetota</taxon>
        <taxon>Planctomycetia</taxon>
        <taxon>Planctomycetales</taxon>
        <taxon>Planctomycetaceae</taxon>
        <taxon>Fuerstiella</taxon>
    </lineage>
</organism>
<dbReference type="InterPro" id="IPR002372">
    <property type="entry name" value="PQQ_rpt_dom"/>
</dbReference>
<dbReference type="PANTHER" id="PTHR34512">
    <property type="entry name" value="CELL SURFACE PROTEIN"/>
    <property type="match status" value="1"/>
</dbReference>
<dbReference type="SUPFAM" id="SSF50998">
    <property type="entry name" value="Quinoprotein alcohol dehydrogenase-like"/>
    <property type="match status" value="1"/>
</dbReference>
<name>A0A1P8WFF7_9PLAN</name>
<dbReference type="InterPro" id="IPR018391">
    <property type="entry name" value="PQQ_b-propeller_rpt"/>
</dbReference>
<proteinExistence type="predicted"/>
<dbReference type="AlphaFoldDB" id="A0A1P8WFF7"/>
<sequence>MPLSLEQGRQPPIFLYNYHMHTIQKTTSIIAVFVACLTVPLQAADWPNWMGPTLNGVSAESGWSTDWPQDGLPVRWSKEIGTGFSSVSIVDGLLYSMGHADGKETVWCLNADDGTVVWSHSYPAELNANLYEGGPGATPTIDGEYVYTLSVDGRLICLQRKTGKVVWEQNLQQELGVPLHEWGFNSSPLILGKQLILQGGRIVSFDKLSGKKLWQTDKHTAGYGAVRSFTHDGESLLASLDCDGLRISRSDDATEVAFTPWKSPFRTNSTTPIIYGNRIYISTGYNVGCGLFEFNGKALKEIYSNKQMRNHFNNSILLNGNLYGMDGNSNLGRVVTLTCMDFDTGDVKWKQRGLGCGSLMVADEKLLILSEKGELVVAKASGESFEELARSKFLTGRCWTVPVLLNGKVYGRNAAGRLVCVELPRN</sequence>
<reference evidence="2 3" key="1">
    <citation type="journal article" date="2016" name="Front. Microbiol.">
        <title>Fuerstia marisgermanicae gen. nov., sp. nov., an Unusual Member of the Phylum Planctomycetes from the German Wadden Sea.</title>
        <authorList>
            <person name="Kohn T."/>
            <person name="Heuer A."/>
            <person name="Jogler M."/>
            <person name="Vollmers J."/>
            <person name="Boedeker C."/>
            <person name="Bunk B."/>
            <person name="Rast P."/>
            <person name="Borchert D."/>
            <person name="Glockner I."/>
            <person name="Freese H.M."/>
            <person name="Klenk H.P."/>
            <person name="Overmann J."/>
            <person name="Kaster A.K."/>
            <person name="Rohde M."/>
            <person name="Wiegand S."/>
            <person name="Jogler C."/>
        </authorList>
    </citation>
    <scope>NUCLEOTIDE SEQUENCE [LARGE SCALE GENOMIC DNA]</scope>
    <source>
        <strain evidence="2 3">NH11</strain>
    </source>
</reference>
<dbReference type="InterPro" id="IPR015943">
    <property type="entry name" value="WD40/YVTN_repeat-like_dom_sf"/>
</dbReference>
<dbReference type="Gene3D" id="2.130.10.10">
    <property type="entry name" value="YVTN repeat-like/Quinoprotein amine dehydrogenase"/>
    <property type="match status" value="1"/>
</dbReference>
<gene>
    <name evidence="2" type="ORF">Fuma_02411</name>
</gene>
<keyword evidence="3" id="KW-1185">Reference proteome</keyword>
<evidence type="ECO:0000313" key="3">
    <source>
        <dbReference type="Proteomes" id="UP000187735"/>
    </source>
</evidence>
<dbReference type="Pfam" id="PF13360">
    <property type="entry name" value="PQQ_2"/>
    <property type="match status" value="1"/>
</dbReference>
<dbReference type="STRING" id="1891926.Fuma_02411"/>
<feature type="domain" description="Pyrrolo-quinoline quinone repeat" evidence="1">
    <location>
        <begin position="103"/>
        <end position="351"/>
    </location>
</feature>
<evidence type="ECO:0000259" key="1">
    <source>
        <dbReference type="Pfam" id="PF13360"/>
    </source>
</evidence>
<dbReference type="SMART" id="SM00564">
    <property type="entry name" value="PQQ"/>
    <property type="match status" value="3"/>
</dbReference>
<evidence type="ECO:0000313" key="2">
    <source>
        <dbReference type="EMBL" id="APZ92799.1"/>
    </source>
</evidence>
<dbReference type="EMBL" id="CP017641">
    <property type="protein sequence ID" value="APZ92799.1"/>
    <property type="molecule type" value="Genomic_DNA"/>
</dbReference>
<protein>
    <submittedName>
        <fullName evidence="2">Outer membrane biogenesis protein</fullName>
    </submittedName>
</protein>
<dbReference type="KEGG" id="fmr:Fuma_02411"/>
<dbReference type="Proteomes" id="UP000187735">
    <property type="component" value="Chromosome"/>
</dbReference>
<accession>A0A1P8WFF7</accession>
<dbReference type="PANTHER" id="PTHR34512:SF30">
    <property type="entry name" value="OUTER MEMBRANE PROTEIN ASSEMBLY FACTOR BAMB"/>
    <property type="match status" value="1"/>
</dbReference>
<dbReference type="InterPro" id="IPR011047">
    <property type="entry name" value="Quinoprotein_ADH-like_sf"/>
</dbReference>